<dbReference type="PANTHER" id="PTHR45953:SF1">
    <property type="entry name" value="IDURONATE 2-SULFATASE"/>
    <property type="match status" value="1"/>
</dbReference>
<proteinExistence type="inferred from homology"/>
<evidence type="ECO:0000256" key="4">
    <source>
        <dbReference type="ARBA" id="ARBA00022729"/>
    </source>
</evidence>
<sequence length="489" mass="54773">MIREKISIASVALALAGQVSCMAPKEESEGPYNVLFITVDDLGQRLGAYGDNQVHTPNIDQLASRAALFENAYCAIPICMGSRACALTGVHALSPNVKNGLRRADSQLGGATALPKLLKGQGYYTISNGKVFHDRDDSEDSWSEPAWRPQIEGKKWLDPDSENYQKYSSYSFKDPKTKKRKKVEGYRGPIVEGADVPDSAYFDGKVLERSLIDLRRLKKKGQPFFLAVGFVKPHLPFYAPKKYWDMYDREAIKVAGNTDKPLNLPKQVRGSREYTMYHHRNLADSTVEFHKMARHGYYAAVSYVDSLLGRLMDELKAQGLDKNTVVVFWGDHGFHLGEHSFWGKHNVMSNALSIPMMVRMPGQEKSVRVSVPANASDLYPTVCELLGVTIPDHVGGNSLVPYFKGQGKPTQAGYSFARWQGADVVMDGRYVYSEWRKEGKVIAKMLYNHKKDPEENNNVAHDPVYASTVKELSKALDAERKHQATVYPK</sequence>
<dbReference type="CDD" id="cd16030">
    <property type="entry name" value="iduronate-2-sulfatase"/>
    <property type="match status" value="1"/>
</dbReference>
<accession>A0AAU9CSE0</accession>
<reference evidence="8 9" key="1">
    <citation type="submission" date="2021-12" db="EMBL/GenBank/DDBJ databases">
        <title>Genome sequencing of bacteria with rrn-lacking chromosome and rrn-plasmid.</title>
        <authorList>
            <person name="Anda M."/>
            <person name="Iwasaki W."/>
        </authorList>
    </citation>
    <scope>NUCLEOTIDE SEQUENCE [LARGE SCALE GENOMIC DNA]</scope>
    <source>
        <strain evidence="8 9">DSM 100852</strain>
        <plasmid evidence="8 9">pFA2</plasmid>
    </source>
</reference>
<protein>
    <submittedName>
        <fullName evidence="8">Iduronate-2-sulfatase</fullName>
    </submittedName>
</protein>
<dbReference type="InterPro" id="IPR035874">
    <property type="entry name" value="IDS"/>
</dbReference>
<dbReference type="GO" id="GO:0046872">
    <property type="term" value="F:metal ion binding"/>
    <property type="evidence" value="ECO:0007669"/>
    <property type="project" value="UniProtKB-KW"/>
</dbReference>
<dbReference type="RefSeq" id="WP_338395179.1">
    <property type="nucleotide sequence ID" value="NZ_AP025316.1"/>
</dbReference>
<evidence type="ECO:0000256" key="3">
    <source>
        <dbReference type="ARBA" id="ARBA00022723"/>
    </source>
</evidence>
<name>A0AAU9CSE0_9BACT</name>
<geneLocation type="plasmid" evidence="8 9">
    <name>pFA2</name>
</geneLocation>
<organism evidence="8 9">
    <name type="scientific">Fulvitalea axinellae</name>
    <dbReference type="NCBI Taxonomy" id="1182444"/>
    <lineage>
        <taxon>Bacteria</taxon>
        <taxon>Pseudomonadati</taxon>
        <taxon>Bacteroidota</taxon>
        <taxon>Cytophagia</taxon>
        <taxon>Cytophagales</taxon>
        <taxon>Persicobacteraceae</taxon>
        <taxon>Fulvitalea</taxon>
    </lineage>
</organism>
<evidence type="ECO:0000256" key="6">
    <source>
        <dbReference type="ARBA" id="ARBA00022837"/>
    </source>
</evidence>
<evidence type="ECO:0000259" key="7">
    <source>
        <dbReference type="Pfam" id="PF00884"/>
    </source>
</evidence>
<feature type="domain" description="Sulfatase N-terminal" evidence="7">
    <location>
        <begin position="33"/>
        <end position="388"/>
    </location>
</feature>
<dbReference type="EMBL" id="AP025316">
    <property type="protein sequence ID" value="BDD12031.1"/>
    <property type="molecule type" value="Genomic_DNA"/>
</dbReference>
<dbReference type="PANTHER" id="PTHR45953">
    <property type="entry name" value="IDURONATE 2-SULFATASE"/>
    <property type="match status" value="1"/>
</dbReference>
<dbReference type="SUPFAM" id="SSF53649">
    <property type="entry name" value="Alkaline phosphatase-like"/>
    <property type="match status" value="1"/>
</dbReference>
<dbReference type="KEGG" id="fax:FUAX_44630"/>
<evidence type="ECO:0000313" key="8">
    <source>
        <dbReference type="EMBL" id="BDD12031.1"/>
    </source>
</evidence>
<dbReference type="GO" id="GO:0005737">
    <property type="term" value="C:cytoplasm"/>
    <property type="evidence" value="ECO:0007669"/>
    <property type="project" value="TreeGrafter"/>
</dbReference>
<dbReference type="Gene3D" id="3.40.720.10">
    <property type="entry name" value="Alkaline Phosphatase, subunit A"/>
    <property type="match status" value="1"/>
</dbReference>
<evidence type="ECO:0000256" key="5">
    <source>
        <dbReference type="ARBA" id="ARBA00022801"/>
    </source>
</evidence>
<keyword evidence="9" id="KW-1185">Reference proteome</keyword>
<keyword evidence="3" id="KW-0479">Metal-binding</keyword>
<dbReference type="InterPro" id="IPR000917">
    <property type="entry name" value="Sulfatase_N"/>
</dbReference>
<dbReference type="Proteomes" id="UP001348817">
    <property type="component" value="Plasmid pFA2"/>
</dbReference>
<evidence type="ECO:0000256" key="1">
    <source>
        <dbReference type="ARBA" id="ARBA00001913"/>
    </source>
</evidence>
<keyword evidence="6" id="KW-0106">Calcium</keyword>
<comment type="cofactor">
    <cofactor evidence="1">
        <name>Ca(2+)</name>
        <dbReference type="ChEBI" id="CHEBI:29108"/>
    </cofactor>
</comment>
<comment type="similarity">
    <text evidence="2">Belongs to the sulfatase family.</text>
</comment>
<keyword evidence="4" id="KW-0732">Signal</keyword>
<dbReference type="Pfam" id="PF00884">
    <property type="entry name" value="Sulfatase"/>
    <property type="match status" value="1"/>
</dbReference>
<gene>
    <name evidence="8" type="ORF">FUAX_44630</name>
</gene>
<evidence type="ECO:0000313" key="9">
    <source>
        <dbReference type="Proteomes" id="UP001348817"/>
    </source>
</evidence>
<dbReference type="InterPro" id="IPR017850">
    <property type="entry name" value="Alkaline_phosphatase_core_sf"/>
</dbReference>
<evidence type="ECO:0000256" key="2">
    <source>
        <dbReference type="ARBA" id="ARBA00008779"/>
    </source>
</evidence>
<keyword evidence="5" id="KW-0378">Hydrolase</keyword>
<dbReference type="GO" id="GO:0004423">
    <property type="term" value="F:iduronate-2-sulfatase activity"/>
    <property type="evidence" value="ECO:0007669"/>
    <property type="project" value="InterPro"/>
</dbReference>
<keyword evidence="8" id="KW-0614">Plasmid</keyword>
<dbReference type="AlphaFoldDB" id="A0AAU9CSE0"/>